<dbReference type="EMBL" id="AKIJ01000004">
    <property type="protein sequence ID" value="KFG25867.1"/>
    <property type="molecule type" value="Genomic_DNA"/>
</dbReference>
<dbReference type="Proteomes" id="UP000054524">
    <property type="component" value="Unassembled WGS sequence"/>
</dbReference>
<keyword evidence="3" id="KW-1185">Reference proteome</keyword>
<protein>
    <submittedName>
        <fullName evidence="2">Uncharacterized protein</fullName>
    </submittedName>
</protein>
<accession>A0A086J149</accession>
<feature type="transmembrane region" description="Helical" evidence="1">
    <location>
        <begin position="28"/>
        <end position="51"/>
    </location>
</feature>
<evidence type="ECO:0000313" key="2">
    <source>
        <dbReference type="EMBL" id="KFG25867.1"/>
    </source>
</evidence>
<dbReference type="HOGENOM" id="CLU_2184648_0_0_1"/>
<dbReference type="GeneID" id="77676828"/>
<keyword evidence="1" id="KW-0472">Membrane</keyword>
<dbReference type="RefSeq" id="XP_052904422.1">
    <property type="nucleotide sequence ID" value="XM_053049472.1"/>
</dbReference>
<organism evidence="2 3">
    <name type="scientific">Nematocida ausubeli (strain ATCC PRA-371 / ERTm2)</name>
    <name type="common">Nematode killer fungus</name>
    <dbReference type="NCBI Taxonomy" id="1913371"/>
    <lineage>
        <taxon>Eukaryota</taxon>
        <taxon>Fungi</taxon>
        <taxon>Fungi incertae sedis</taxon>
        <taxon>Microsporidia</taxon>
        <taxon>Nematocida</taxon>
    </lineage>
</organism>
<evidence type="ECO:0000313" key="3">
    <source>
        <dbReference type="Proteomes" id="UP000054524"/>
    </source>
</evidence>
<evidence type="ECO:0000256" key="1">
    <source>
        <dbReference type="SAM" id="Phobius"/>
    </source>
</evidence>
<keyword evidence="1" id="KW-0812">Transmembrane</keyword>
<feature type="transmembrane region" description="Helical" evidence="1">
    <location>
        <begin position="72"/>
        <end position="102"/>
    </location>
</feature>
<reference evidence="2 3" key="1">
    <citation type="journal article" date="2014" name="Genome Announc.">
        <title>Genome Sequence of the Microsporidian Species Nematocida sp1 Strain ERTm6 (ATCC PRA-372).</title>
        <authorList>
            <person name="Bakowski M.A."/>
            <person name="Priest M."/>
            <person name="Young S."/>
            <person name="Cuomo C.A."/>
            <person name="Troemel E.R."/>
        </authorList>
    </citation>
    <scope>NUCLEOTIDE SEQUENCE [LARGE SCALE GENOMIC DNA]</scope>
    <source>
        <strain evidence="2 3">ERTm6</strain>
    </source>
</reference>
<sequence length="109" mass="12576">MHYYSFYYTEILEGSINFSSNCHTLHTIYTSIFHFIGSIYILLHFFPLIFCSLIAKSIESGYEVSIVQKHTLIALCFLFIHTSAPYSFKIAVCLFLLLHAALADEHLFL</sequence>
<name>A0A086J149_NEMA1</name>
<dbReference type="AlphaFoldDB" id="A0A086J149"/>
<gene>
    <name evidence="2" type="ORF">NESG_01855</name>
</gene>
<comment type="caution">
    <text evidence="2">The sequence shown here is derived from an EMBL/GenBank/DDBJ whole genome shotgun (WGS) entry which is preliminary data.</text>
</comment>
<keyword evidence="1" id="KW-1133">Transmembrane helix</keyword>
<proteinExistence type="predicted"/>